<feature type="region of interest" description="Disordered" evidence="2">
    <location>
        <begin position="826"/>
        <end position="856"/>
    </location>
</feature>
<evidence type="ECO:0000256" key="2">
    <source>
        <dbReference type="SAM" id="MobiDB-lite"/>
    </source>
</evidence>
<evidence type="ECO:0000313" key="3">
    <source>
        <dbReference type="EMBL" id="KAK7034002.1"/>
    </source>
</evidence>
<proteinExistence type="predicted"/>
<organism evidence="3 4">
    <name type="scientific">Paramarasmius palmivorus</name>
    <dbReference type="NCBI Taxonomy" id="297713"/>
    <lineage>
        <taxon>Eukaryota</taxon>
        <taxon>Fungi</taxon>
        <taxon>Dikarya</taxon>
        <taxon>Basidiomycota</taxon>
        <taxon>Agaricomycotina</taxon>
        <taxon>Agaricomycetes</taxon>
        <taxon>Agaricomycetidae</taxon>
        <taxon>Agaricales</taxon>
        <taxon>Marasmiineae</taxon>
        <taxon>Marasmiaceae</taxon>
        <taxon>Paramarasmius</taxon>
    </lineage>
</organism>
<reference evidence="3 4" key="1">
    <citation type="submission" date="2024-01" db="EMBL/GenBank/DDBJ databases">
        <title>A draft genome for a cacao thread blight-causing isolate of Paramarasmius palmivorus.</title>
        <authorList>
            <person name="Baruah I.K."/>
            <person name="Bukari Y."/>
            <person name="Amoako-Attah I."/>
            <person name="Meinhardt L.W."/>
            <person name="Bailey B.A."/>
            <person name="Cohen S.P."/>
        </authorList>
    </citation>
    <scope>NUCLEOTIDE SEQUENCE [LARGE SCALE GENOMIC DNA]</scope>
    <source>
        <strain evidence="3 4">GH-12</strain>
    </source>
</reference>
<keyword evidence="4" id="KW-1185">Reference proteome</keyword>
<feature type="compositionally biased region" description="Basic residues" evidence="2">
    <location>
        <begin position="828"/>
        <end position="842"/>
    </location>
</feature>
<feature type="region of interest" description="Disordered" evidence="2">
    <location>
        <begin position="1118"/>
        <end position="1140"/>
    </location>
</feature>
<feature type="compositionally biased region" description="Acidic residues" evidence="2">
    <location>
        <begin position="1178"/>
        <end position="1210"/>
    </location>
</feature>
<feature type="compositionally biased region" description="Basic and acidic residues" evidence="2">
    <location>
        <begin position="1122"/>
        <end position="1140"/>
    </location>
</feature>
<evidence type="ECO:0000256" key="1">
    <source>
        <dbReference type="SAM" id="Coils"/>
    </source>
</evidence>
<feature type="region of interest" description="Disordered" evidence="2">
    <location>
        <begin position="422"/>
        <end position="449"/>
    </location>
</feature>
<sequence length="1356" mass="146577">MLYFVSTATYLSLIPTTTGISAGKISISLVLPIRVLTNSVLLELSKARKAVTGAKRKLGTSRTLKARLQDQIEDLSNRDSLTSAEHEQLAQYQAQLITKSKEVEEREAELTSASEECSKLEAEQGVEPRNVSHSVTQSRRIANVHSSSHSDDTQLSEKILSRGDIAMESPTERGEGSSAQKRKGDDLPQAQSKRVRFAVAKSELRSSQRIKKPQREVLVRKTAVPSAVTGLGDPAVPTQGDGANDMNTTEDGNVSGTTSPRIVRSPAAEVSPKTNGNASIGATHDDTAATLPTNARFNEPVQDQLASQPQIQSSPAFPSTELRVTGEQTIPFVDLVPSLLNSALHGPTNSISVIAMEGPVNSLIPNSASMANHLSDPSTIPTSDSTPDDCQETFTAKSCVPIASPMPGIVPSADDNTVWEGTFNERDPTLTDSVTTTETGMGYSSTPPDLGSFDGLGHKTDPALSLSAIREMSSTKTSLETHSTFTAHDDSGLVAGISSSSPSGVESSSTPNAVIHYPPQKIGPDSSTSPGTITSPPTGAAVNPMPFMTALGAQVWPEGVPGSVPAYSTSFSLFDDCLKGSSNPDNTRPFTTIPVFDVNRIVGQMNQSMDFRASVPFNSLAADSFQPMHFDIAGNACIPSEHLTAAPKSSMFGSNSSSMNNALDFLPTSESHSPWTSNSGAHSGSDMAGIASMEWDNFFPLQPGNAGPSGDNGGNKPQSEEQKYPRDAHYVIPQNWNMNLTPVTKPLCDVLCDLLSGDSTDIYTANIRNSRSWNGVSYRALMEYLMRPRQPKATEAGIEMTGRVQTAVDYWSAAWDIQFSKAAMAKAGRSKKHNKNGKKKANNKVQTSKQKVNEDEDIGAEMKSPGWFKRKPGETTAQHNTRMENEANRVVPIFIDNPYNFDKQLLPFPLRTWIRKDARFGRLLGVTCMELALLVLTSEKGYLKCTYHHYSGKDFTGNDIIHRERELRAIEARKAAEEAARKAKEAAVAAQAAAKKAAEEARVAIRRAKKLFAEAKKGNKKRKSAKSTSASDELEVDVPDPKEILGAGDSGPSADTTTPAAMPSAPETCTEVPTATTPEAMPSTPGTYTGEATGLSSTGKAVARDVVSGSEGVVDIGNVDSEIQKVPEEGPGSKEKSARAEKIAAKMALLKKKEKKTSKEVHYLVTGTPELAMQGGDESTDEEKSESESSEDDSDDDEDEEDDDDGEEDAFASAKPLSGYGHCGCTSERIAGSLLTWKGQTIYSPTLDIEETWTKTRPQPRWREFIIDAYERYGGMRVTELYTHVLEKAGDRTWQYVEVDPETILTRCIEHMISVREHLRVTREQSGQNEGETQQRKEQKMEDWVANGMQGDVDLS</sequence>
<feature type="region of interest" description="Disordered" evidence="2">
    <location>
        <begin position="1016"/>
        <end position="1096"/>
    </location>
</feature>
<keyword evidence="1" id="KW-0175">Coiled coil</keyword>
<comment type="caution">
    <text evidence="3">The sequence shown here is derived from an EMBL/GenBank/DDBJ whole genome shotgun (WGS) entry which is preliminary data.</text>
</comment>
<feature type="compositionally biased region" description="Polar residues" evidence="2">
    <location>
        <begin position="245"/>
        <end position="260"/>
    </location>
</feature>
<feature type="coiled-coil region" evidence="1">
    <location>
        <begin position="967"/>
        <end position="1000"/>
    </location>
</feature>
<feature type="region of interest" description="Disordered" evidence="2">
    <location>
        <begin position="1322"/>
        <end position="1356"/>
    </location>
</feature>
<feature type="region of interest" description="Disordered" evidence="2">
    <location>
        <begin position="1166"/>
        <end position="1217"/>
    </location>
</feature>
<feature type="region of interest" description="Disordered" evidence="2">
    <location>
        <begin position="229"/>
        <end position="260"/>
    </location>
</feature>
<feature type="compositionally biased region" description="Basic and acidic residues" evidence="2">
    <location>
        <begin position="1333"/>
        <end position="1343"/>
    </location>
</feature>
<accession>A0AAW0C714</accession>
<evidence type="ECO:0000313" key="4">
    <source>
        <dbReference type="Proteomes" id="UP001383192"/>
    </source>
</evidence>
<feature type="compositionally biased region" description="Polar residues" evidence="2">
    <location>
        <begin position="131"/>
        <end position="147"/>
    </location>
</feature>
<dbReference type="Proteomes" id="UP001383192">
    <property type="component" value="Unassembled WGS sequence"/>
</dbReference>
<gene>
    <name evidence="3" type="ORF">VNI00_012432</name>
</gene>
<dbReference type="EMBL" id="JAYKXP010000058">
    <property type="protein sequence ID" value="KAK7034002.1"/>
    <property type="molecule type" value="Genomic_DNA"/>
</dbReference>
<feature type="compositionally biased region" description="Polar residues" evidence="2">
    <location>
        <begin position="430"/>
        <end position="447"/>
    </location>
</feature>
<name>A0AAW0C714_9AGAR</name>
<protein>
    <submittedName>
        <fullName evidence="3">Uncharacterized protein</fullName>
    </submittedName>
</protein>
<feature type="region of interest" description="Disordered" evidence="2">
    <location>
        <begin position="106"/>
        <end position="211"/>
    </location>
</feature>
<feature type="region of interest" description="Disordered" evidence="2">
    <location>
        <begin position="701"/>
        <end position="724"/>
    </location>
</feature>